<evidence type="ECO:0000256" key="1">
    <source>
        <dbReference type="ARBA" id="ARBA00023172"/>
    </source>
</evidence>
<evidence type="ECO:0000259" key="2">
    <source>
        <dbReference type="PROSITE" id="PS51898"/>
    </source>
</evidence>
<dbReference type="SUPFAM" id="SSF56349">
    <property type="entry name" value="DNA breaking-rejoining enzymes"/>
    <property type="match status" value="1"/>
</dbReference>
<dbReference type="PANTHER" id="PTHR30349:SF64">
    <property type="entry name" value="PROPHAGE INTEGRASE INTD-RELATED"/>
    <property type="match status" value="1"/>
</dbReference>
<gene>
    <name evidence="3" type="ORF">BCB69_06065</name>
</gene>
<dbReference type="InterPro" id="IPR011010">
    <property type="entry name" value="DNA_brk_join_enz"/>
</dbReference>
<name>A0A1B3WF07_9FIRM</name>
<dbReference type="InterPro" id="IPR050090">
    <property type="entry name" value="Tyrosine_recombinase_XerCD"/>
</dbReference>
<dbReference type="PROSITE" id="PS51898">
    <property type="entry name" value="TYR_RECOMBINASE"/>
    <property type="match status" value="1"/>
</dbReference>
<organism evidence="3 4">
    <name type="scientific">Dialister pneumosintes</name>
    <dbReference type="NCBI Taxonomy" id="39950"/>
    <lineage>
        <taxon>Bacteria</taxon>
        <taxon>Bacillati</taxon>
        <taxon>Bacillota</taxon>
        <taxon>Negativicutes</taxon>
        <taxon>Veillonellales</taxon>
        <taxon>Veillonellaceae</taxon>
        <taxon>Dialister</taxon>
    </lineage>
</organism>
<proteinExistence type="predicted"/>
<dbReference type="Proteomes" id="UP000094757">
    <property type="component" value="Chromosome"/>
</dbReference>
<dbReference type="InterPro" id="IPR028259">
    <property type="entry name" value="AP2-like_int_N"/>
</dbReference>
<keyword evidence="1" id="KW-0233">DNA recombination</keyword>
<dbReference type="AlphaFoldDB" id="A0A1B3WF07"/>
<evidence type="ECO:0000313" key="4">
    <source>
        <dbReference type="Proteomes" id="UP000094757"/>
    </source>
</evidence>
<dbReference type="PANTHER" id="PTHR30349">
    <property type="entry name" value="PHAGE INTEGRASE-RELATED"/>
    <property type="match status" value="1"/>
</dbReference>
<dbReference type="InterPro" id="IPR002104">
    <property type="entry name" value="Integrase_catalytic"/>
</dbReference>
<dbReference type="InterPro" id="IPR013762">
    <property type="entry name" value="Integrase-like_cat_sf"/>
</dbReference>
<dbReference type="Pfam" id="PF14657">
    <property type="entry name" value="Arm-DNA-bind_4"/>
    <property type="match status" value="1"/>
</dbReference>
<feature type="domain" description="Tyr recombinase" evidence="2">
    <location>
        <begin position="168"/>
        <end position="343"/>
    </location>
</feature>
<dbReference type="GO" id="GO:0006310">
    <property type="term" value="P:DNA recombination"/>
    <property type="evidence" value="ECO:0007669"/>
    <property type="project" value="UniProtKB-KW"/>
</dbReference>
<dbReference type="CDD" id="cd00397">
    <property type="entry name" value="DNA_BRE_C"/>
    <property type="match status" value="1"/>
</dbReference>
<accession>A0A1B3WF07</accession>
<protein>
    <recommendedName>
        <fullName evidence="2">Tyr recombinase domain-containing protein</fullName>
    </recommendedName>
</protein>
<dbReference type="EMBL" id="CP017037">
    <property type="protein sequence ID" value="AOH39547.1"/>
    <property type="molecule type" value="Genomic_DNA"/>
</dbReference>
<dbReference type="GO" id="GO:0015074">
    <property type="term" value="P:DNA integration"/>
    <property type="evidence" value="ECO:0007669"/>
    <property type="project" value="InterPro"/>
</dbReference>
<dbReference type="Gene3D" id="1.10.443.10">
    <property type="entry name" value="Intergrase catalytic core"/>
    <property type="match status" value="1"/>
</dbReference>
<dbReference type="KEGG" id="dpn:BCB69_06065"/>
<reference evidence="4" key="1">
    <citation type="submission" date="2016-08" db="EMBL/GenBank/DDBJ databases">
        <authorList>
            <person name="Holder M.E."/>
            <person name="Ajami N.J."/>
            <person name="Petrosino J.F."/>
        </authorList>
    </citation>
    <scope>NUCLEOTIDE SEQUENCE [LARGE SCALE GENOMIC DNA]</scope>
    <source>
        <strain evidence="4">F0677</strain>
    </source>
</reference>
<dbReference type="GO" id="GO:0003677">
    <property type="term" value="F:DNA binding"/>
    <property type="evidence" value="ECO:0007669"/>
    <property type="project" value="InterPro"/>
</dbReference>
<dbReference type="RefSeq" id="WP_069177317.1">
    <property type="nucleotide sequence ID" value="NZ_CP017037.1"/>
</dbReference>
<dbReference type="STRING" id="39950.BCB69_06065"/>
<evidence type="ECO:0000313" key="3">
    <source>
        <dbReference type="EMBL" id="AOH39547.1"/>
    </source>
</evidence>
<dbReference type="Pfam" id="PF00589">
    <property type="entry name" value="Phage_integrase"/>
    <property type="match status" value="1"/>
</dbReference>
<sequence length="370" mass="42563">MRRANGTGSIYKRSDNTRRRKPWVAVINLGMNDKGIRKKKIIGSFRTHKEAQSALDLYNASPTDRVIKKITWKQIWERVLAERERLNKPISLATLNAWKNHSSKIQSLTPQETKTIHLQALIDSTDSAAVQRAMLTTYHMIYDYALANDLAIKNYSKFVKVQQLKKSTLHKPFTTEVMQQLWRDTHQDIVKIILIYTYTGMRSNELSKMEVKNVDLTKRIMIGGSKTSAGKNRIIPIAKCILPFVKYFYNIALFKKSKFLIVPNLSRGIYKLKGMFYARESFEKYFNRAYIPHDARHTFITLCDNYGISEKIQKQIVGHSSTDNVTKDIYTHKTIPQLIAAVDSLPYGIDMQMAPRGSHVVATQNNSIQT</sequence>